<evidence type="ECO:0000256" key="16">
    <source>
        <dbReference type="ARBA" id="ARBA00029440"/>
    </source>
</evidence>
<evidence type="ECO:0000256" key="10">
    <source>
        <dbReference type="ARBA" id="ARBA00022962"/>
    </source>
</evidence>
<dbReference type="SUPFAM" id="SSF56235">
    <property type="entry name" value="N-terminal nucleophile aminohydrolases (Ntn hydrolases)"/>
    <property type="match status" value="1"/>
</dbReference>
<dbReference type="FunFam" id="3.60.20.10:FF:000001">
    <property type="entry name" value="Glutamate synthase, large subunit"/>
    <property type="match status" value="1"/>
</dbReference>
<keyword evidence="19" id="KW-1185">Reference proteome</keyword>
<comment type="similarity">
    <text evidence="4">Belongs to the glutamate synthase family.</text>
</comment>
<dbReference type="RefSeq" id="WP_068717173.1">
    <property type="nucleotide sequence ID" value="NZ_LWDV01000008.1"/>
</dbReference>
<dbReference type="GO" id="GO:0015930">
    <property type="term" value="F:glutamate synthase activity"/>
    <property type="evidence" value="ECO:0007669"/>
    <property type="project" value="InterPro"/>
</dbReference>
<evidence type="ECO:0000256" key="13">
    <source>
        <dbReference type="ARBA" id="ARBA00023014"/>
    </source>
</evidence>
<dbReference type="PANTHER" id="PTHR11938:SF133">
    <property type="entry name" value="GLUTAMATE SYNTHASE (NADH)"/>
    <property type="match status" value="1"/>
</dbReference>
<keyword evidence="8" id="KW-0479">Metal-binding</keyword>
<keyword evidence="14" id="KW-0314">Glutamate biosynthesis</keyword>
<dbReference type="InterPro" id="IPR036485">
    <property type="entry name" value="Glu_synth_asu_C_sf"/>
</dbReference>
<evidence type="ECO:0000256" key="9">
    <source>
        <dbReference type="ARBA" id="ARBA00022827"/>
    </source>
</evidence>
<evidence type="ECO:0000256" key="15">
    <source>
        <dbReference type="ARBA" id="ARBA00023291"/>
    </source>
</evidence>
<keyword evidence="9" id="KW-0274">FAD</keyword>
<dbReference type="GO" id="GO:0006537">
    <property type="term" value="P:glutamate biosynthetic process"/>
    <property type="evidence" value="ECO:0007669"/>
    <property type="project" value="UniProtKB-KW"/>
</dbReference>
<dbReference type="Pfam" id="PF04898">
    <property type="entry name" value="Glu_syn_central"/>
    <property type="match status" value="1"/>
</dbReference>
<dbReference type="InterPro" id="IPR002489">
    <property type="entry name" value="Glu_synth_asu_C"/>
</dbReference>
<dbReference type="PANTHER" id="PTHR11938">
    <property type="entry name" value="FAD NADPH DEHYDROGENASE/OXIDOREDUCTASE"/>
    <property type="match status" value="1"/>
</dbReference>
<evidence type="ECO:0000256" key="2">
    <source>
        <dbReference type="ARBA" id="ARBA00001927"/>
    </source>
</evidence>
<dbReference type="CDD" id="cd00713">
    <property type="entry name" value="GltS"/>
    <property type="match status" value="1"/>
</dbReference>
<evidence type="ECO:0000256" key="11">
    <source>
        <dbReference type="ARBA" id="ARBA00023002"/>
    </source>
</evidence>
<evidence type="ECO:0000256" key="5">
    <source>
        <dbReference type="ARBA" id="ARBA00022605"/>
    </source>
</evidence>
<name>A0A1C0AAQ7_9FIRM</name>
<dbReference type="CDD" id="cd02808">
    <property type="entry name" value="GltS_FMN"/>
    <property type="match status" value="1"/>
</dbReference>
<evidence type="ECO:0000259" key="17">
    <source>
        <dbReference type="PROSITE" id="PS51278"/>
    </source>
</evidence>
<keyword evidence="15" id="KW-0003">3Fe-4S</keyword>
<keyword evidence="7" id="KW-0288">FMN</keyword>
<protein>
    <submittedName>
        <fullName evidence="18">Glutamate synthase subunit alpha</fullName>
    </submittedName>
</protein>
<dbReference type="NCBIfam" id="NF008730">
    <property type="entry name" value="PRK11750.1"/>
    <property type="match status" value="1"/>
</dbReference>
<evidence type="ECO:0000256" key="1">
    <source>
        <dbReference type="ARBA" id="ARBA00001917"/>
    </source>
</evidence>
<dbReference type="InterPro" id="IPR029055">
    <property type="entry name" value="Ntn_hydrolases_N"/>
</dbReference>
<gene>
    <name evidence="18" type="ORF">U472_07870</name>
</gene>
<keyword evidence="5" id="KW-0028">Amino-acid biosynthesis</keyword>
<reference evidence="19" key="1">
    <citation type="submission" date="2016-07" db="EMBL/GenBank/DDBJ databases">
        <authorList>
            <person name="Florea S."/>
            <person name="Webb J.S."/>
            <person name="Jaromczyk J."/>
            <person name="Schardl C.L."/>
        </authorList>
    </citation>
    <scope>NUCLEOTIDE SEQUENCE [LARGE SCALE GENOMIC DNA]</scope>
    <source>
        <strain evidence="19">Z6</strain>
    </source>
</reference>
<dbReference type="FunFam" id="2.160.20.60:FF:000001">
    <property type="entry name" value="Glutamate synthase, large subunit"/>
    <property type="match status" value="1"/>
</dbReference>
<reference evidence="18 19" key="2">
    <citation type="submission" date="2016-08" db="EMBL/GenBank/DDBJ databases">
        <title>Orenia metallireducens sp. nov. strain Z6, a Novel Metal-reducing Firmicute from the Deep Subsurface.</title>
        <authorList>
            <person name="Maxim B.I."/>
            <person name="Kenneth K."/>
            <person name="Flynn T.M."/>
            <person name="Oloughlin E.J."/>
            <person name="Locke R.A."/>
            <person name="Weber J.R."/>
            <person name="Egan S.M."/>
            <person name="Mackie R.I."/>
            <person name="Cann I.K."/>
        </authorList>
    </citation>
    <scope>NUCLEOTIDE SEQUENCE [LARGE SCALE GENOMIC DNA]</scope>
    <source>
        <strain evidence="18 19">Z6</strain>
    </source>
</reference>
<evidence type="ECO:0000313" key="18">
    <source>
        <dbReference type="EMBL" id="OCL27366.1"/>
    </source>
</evidence>
<keyword evidence="10" id="KW-0315">Glutamine amidotransferase</keyword>
<dbReference type="FunFam" id="3.20.20.70:FF:000053">
    <property type="entry name" value="Glutamate synthase large subunit"/>
    <property type="match status" value="1"/>
</dbReference>
<dbReference type="SUPFAM" id="SSF51395">
    <property type="entry name" value="FMN-linked oxidoreductases"/>
    <property type="match status" value="1"/>
</dbReference>
<dbReference type="PROSITE" id="PS51278">
    <property type="entry name" value="GATASE_TYPE_2"/>
    <property type="match status" value="1"/>
</dbReference>
<evidence type="ECO:0000256" key="8">
    <source>
        <dbReference type="ARBA" id="ARBA00022723"/>
    </source>
</evidence>
<dbReference type="Proteomes" id="UP000093514">
    <property type="component" value="Unassembled WGS sequence"/>
</dbReference>
<evidence type="ECO:0000256" key="7">
    <source>
        <dbReference type="ARBA" id="ARBA00022643"/>
    </source>
</evidence>
<sequence length="1500" mass="166367">MITRRNMPLPEGLYYPQFERDNCGVGFITKIDGEKSHEVVEKGLEILERLEHRGAVGADPETGDGAGILMQLPDEFLRTKMVEQGVKLPAIGEYGVGMIFLPRKLDESLLAEGIIEKIIQEEGQEVLGWRDVPVVVDAIGETAASTLPVIKQVFVKKAEGLDNFELKLYIIRKRIEKAIEESEIKNAELFSIPSFSSRVLVYKGLILPEQMKKFYLDLEDKSLKSAIALVHQRFSTNTFPSWDLAQPFRYLAHNGEINTLTGNHNWMIAREPDLACDTIGDDISKLFPITDSRDSDSANLDHAFELLVASGMSLIEAMTMLVPEPWEKNQFLKEEVRDYYEYNAGLMEPWDGPAAIAFTDGVQIGATLDRNGLRPARYTVTKDGYVILASEVGTLEIDPTNIAESRRLQPGKMLLIDTAEGKIYSDEEIKEKVSTAKPYGEWLKKNKKYLKDLAGDKERYSEDFDTLITRLKSFGYSREDLSVIIGPMAENKKEAIGSMGNDEPLAVLSNRAKSLFDYFKQLFAQVTNPPIDPIREEIVMSLKTNIGVKGNVLEKTEDKAKTIELESPILSNGDLDKIIHLNDQDFRAKVIPMVFDPEEKNGLEKGLNRLFKYAKESIEAGNNILVLSDRKVDDFNAPIPALLATSALHNYLIKEGKRNGIDIIVETGEAREVMHFALLIGYGALAVNPYLALESISYMNDKELYLSSGDEEQKVERKKAYIKAINKGLLKIMSKMGISTIQSYRGAQIFEAVGLSQEFIDRYFPNTTSRIEGIGLDVLEQEVLINHKKAFKDTRTNNDDLLENEGKYKWRPKGEKHLFSPEAIATLQHAAKVNDYNIYKEYAEMINNQANNLSTIRGLFKFKNQNPIPIEEVEPVEEIRKRFVTGAMSYGSISKEAHETIAKAMNAIGGMSNSGEGGEDPERFKDDRRSAIKQVASGRFGVTTEYLVNADELQIKMAQGAKPGEGGHLPGRKVSEEIARVRHTSPGIDLISPPPHHDIYSIEDLAQLIFDLKNVNPEARVSVKLVSRIGIGTIAAGVSKAHADMILVSGYDGGTGAAPLTSIKHTGLPWELGLSETHQVLVKNNLRGRVRVQADGQMKTGRDIAIAALLGAEEYGFSTSSLVVLGCIMMRACHSNTCPVGVATQNPELRKRFNGKVEDLINFFTFVAQEMREIMAELGFRTVDEMIGRVDKLEMNDAIKHWKSQGIDLSKILHQPTLPKKIANRCVEAQDHGIDDILDRKLIELAQPALENGEKVELDLDIYNVNRTTGTMLSGEIAKRYGAKGLADDTIAINFKGYAGQSFGTFGMQGLTLNLEGQANDYIGKGLFGAKIIIKKPQESDFKAHENIIGGNTILYGAIRGQLYMNGIAGERFAVRNSGASAVVEGVGDHCCEYMTGGRVVVLGETGRNFGAGMSGGIAYVYDIDGGFADRLNTGMVNIDELDDHDIAELKSLIENHANYTDSERAQEILADWDNSLGKFVKVISPAYKQLLAKSRKEAE</sequence>
<keyword evidence="11" id="KW-0560">Oxidoreductase</keyword>
<comment type="cofactor">
    <cofactor evidence="1">
        <name>FMN</name>
        <dbReference type="ChEBI" id="CHEBI:58210"/>
    </cofactor>
</comment>
<dbReference type="GO" id="GO:0051538">
    <property type="term" value="F:3 iron, 4 sulfur cluster binding"/>
    <property type="evidence" value="ECO:0007669"/>
    <property type="project" value="UniProtKB-KW"/>
</dbReference>
<evidence type="ECO:0000256" key="12">
    <source>
        <dbReference type="ARBA" id="ARBA00023004"/>
    </source>
</evidence>
<evidence type="ECO:0000256" key="3">
    <source>
        <dbReference type="ARBA" id="ARBA00001974"/>
    </source>
</evidence>
<dbReference type="Pfam" id="PF01493">
    <property type="entry name" value="GXGXG"/>
    <property type="match status" value="1"/>
</dbReference>
<feature type="domain" description="Glutamine amidotransferase type-2" evidence="17">
    <location>
        <begin position="23"/>
        <end position="419"/>
    </location>
</feature>
<comment type="cofactor">
    <cofactor evidence="2">
        <name>[3Fe-4S] cluster</name>
        <dbReference type="ChEBI" id="CHEBI:21137"/>
    </cofactor>
</comment>
<dbReference type="EMBL" id="LWDV01000008">
    <property type="protein sequence ID" value="OCL27366.1"/>
    <property type="molecule type" value="Genomic_DNA"/>
</dbReference>
<dbReference type="Gene3D" id="3.20.20.70">
    <property type="entry name" value="Aldolase class I"/>
    <property type="match status" value="2"/>
</dbReference>
<dbReference type="InterPro" id="IPR017932">
    <property type="entry name" value="GATase_2_dom"/>
</dbReference>
<proteinExistence type="inferred from homology"/>
<comment type="caution">
    <text evidence="18">The sequence shown here is derived from an EMBL/GenBank/DDBJ whole genome shotgun (WGS) entry which is preliminary data.</text>
</comment>
<comment type="pathway">
    <text evidence="16">Amino-acid biosynthesis.</text>
</comment>
<organism evidence="18 19">
    <name type="scientific">Orenia metallireducens</name>
    <dbReference type="NCBI Taxonomy" id="1413210"/>
    <lineage>
        <taxon>Bacteria</taxon>
        <taxon>Bacillati</taxon>
        <taxon>Bacillota</taxon>
        <taxon>Clostridia</taxon>
        <taxon>Halanaerobiales</taxon>
        <taxon>Halobacteroidaceae</taxon>
        <taxon>Orenia</taxon>
    </lineage>
</organism>
<dbReference type="GO" id="GO:0046872">
    <property type="term" value="F:metal ion binding"/>
    <property type="evidence" value="ECO:0007669"/>
    <property type="project" value="UniProtKB-KW"/>
</dbReference>
<evidence type="ECO:0000313" key="19">
    <source>
        <dbReference type="Proteomes" id="UP000093514"/>
    </source>
</evidence>
<dbReference type="GO" id="GO:0019676">
    <property type="term" value="P:ammonia assimilation cycle"/>
    <property type="evidence" value="ECO:0007669"/>
    <property type="project" value="TreeGrafter"/>
</dbReference>
<dbReference type="Pfam" id="PF01645">
    <property type="entry name" value="Glu_synthase"/>
    <property type="match status" value="1"/>
</dbReference>
<dbReference type="FunFam" id="3.20.20.70:FF:000031">
    <property type="entry name" value="Glutamate synthase 1 [NADH]"/>
    <property type="match status" value="1"/>
</dbReference>
<keyword evidence="12" id="KW-0408">Iron</keyword>
<dbReference type="OrthoDB" id="9758182at2"/>
<dbReference type="Gene3D" id="3.60.20.10">
    <property type="entry name" value="Glutamine Phosphoribosylpyrophosphate, subunit 1, domain 1"/>
    <property type="match status" value="1"/>
</dbReference>
<dbReference type="InterPro" id="IPR006982">
    <property type="entry name" value="Glu_synth_centr_N"/>
</dbReference>
<evidence type="ECO:0000256" key="14">
    <source>
        <dbReference type="ARBA" id="ARBA00023164"/>
    </source>
</evidence>
<keyword evidence="13" id="KW-0411">Iron-sulfur</keyword>
<dbReference type="InterPro" id="IPR002932">
    <property type="entry name" value="Glu_synthdom"/>
</dbReference>
<dbReference type="InterPro" id="IPR050711">
    <property type="entry name" value="ET-N_metabolism_enzyme"/>
</dbReference>
<dbReference type="Pfam" id="PF00310">
    <property type="entry name" value="GATase_2"/>
    <property type="match status" value="1"/>
</dbReference>
<comment type="cofactor">
    <cofactor evidence="3">
        <name>FAD</name>
        <dbReference type="ChEBI" id="CHEBI:57692"/>
    </cofactor>
</comment>
<evidence type="ECO:0000256" key="4">
    <source>
        <dbReference type="ARBA" id="ARBA00009716"/>
    </source>
</evidence>
<keyword evidence="6" id="KW-0285">Flavoprotein</keyword>
<dbReference type="CDD" id="cd00982">
    <property type="entry name" value="gltB_C"/>
    <property type="match status" value="1"/>
</dbReference>
<evidence type="ECO:0000256" key="6">
    <source>
        <dbReference type="ARBA" id="ARBA00022630"/>
    </source>
</evidence>
<dbReference type="SUPFAM" id="SSF69336">
    <property type="entry name" value="Alpha subunit of glutamate synthase, C-terminal domain"/>
    <property type="match status" value="1"/>
</dbReference>
<accession>A0A1C0AAQ7</accession>
<dbReference type="Gene3D" id="2.160.20.60">
    <property type="entry name" value="Glutamate synthase, alpha subunit, C-terminal domain"/>
    <property type="match status" value="1"/>
</dbReference>
<dbReference type="InterPro" id="IPR013785">
    <property type="entry name" value="Aldolase_TIM"/>
</dbReference>